<keyword evidence="1" id="KW-0472">Membrane</keyword>
<keyword evidence="1" id="KW-1133">Transmembrane helix</keyword>
<evidence type="ECO:0000256" key="1">
    <source>
        <dbReference type="SAM" id="Phobius"/>
    </source>
</evidence>
<proteinExistence type="predicted"/>
<organism evidence="2 3">
    <name type="scientific">Carboxydothermus islandicus</name>
    <dbReference type="NCBI Taxonomy" id="661089"/>
    <lineage>
        <taxon>Bacteria</taxon>
        <taxon>Bacillati</taxon>
        <taxon>Bacillota</taxon>
        <taxon>Clostridia</taxon>
        <taxon>Thermoanaerobacterales</taxon>
        <taxon>Thermoanaerobacteraceae</taxon>
        <taxon>Carboxydothermus</taxon>
    </lineage>
</organism>
<accession>A0A1L8D0D6</accession>
<dbReference type="Proteomes" id="UP000187338">
    <property type="component" value="Unassembled WGS sequence"/>
</dbReference>
<name>A0A1L8D0D6_9THEO</name>
<sequence length="396" mass="44431">MKIRTINFLPLLGILLILLFPLPVYGERYFTSELNNELAEHSGNFYVTIYDEKGRVLDKMARQVAAGDEIITEDDRHYKITRVDHDRAYARYLGEDRTLLGYKEYFERVVLPAGVTSERKGIVAMYHTHSDEAYQPSDGKANIPARGGIYKVGAALADKLSRMGVKVAYDRTPHDPHDANAYHRSRRTAVRLMKKRPIAILDVHRDAVPDPDFYEKNIQGQKVTKIRLVVGRQNPQMAANLDFARKMKAYVDKTHPGLIKGIYIGKGNYNQDLMPTALLIEVGTHTNKRYEAEKGVRLFADAIPKVLGVATSIPGTQGTTQGVRSDIAKSPGAWRNFFIVLIAALILGGAFLLISTGSISGARERLGSFISREVTSSMLPRRKEKTKKEQKDEETK</sequence>
<protein>
    <submittedName>
        <fullName evidence="2">Stage II sporulation protein P</fullName>
    </submittedName>
</protein>
<dbReference type="AlphaFoldDB" id="A0A1L8D0D6"/>
<dbReference type="RefSeq" id="WP_075864814.1">
    <property type="nucleotide sequence ID" value="NZ_BDJL01000011.1"/>
</dbReference>
<gene>
    <name evidence="2" type="ORF">ciss_05510</name>
</gene>
<comment type="caution">
    <text evidence="2">The sequence shown here is derived from an EMBL/GenBank/DDBJ whole genome shotgun (WGS) entry which is preliminary data.</text>
</comment>
<dbReference type="STRING" id="661089.ciss_05510"/>
<dbReference type="NCBIfam" id="TIGR02867">
    <property type="entry name" value="spore_II_P"/>
    <property type="match status" value="1"/>
</dbReference>
<keyword evidence="3" id="KW-1185">Reference proteome</keyword>
<feature type="transmembrane region" description="Helical" evidence="1">
    <location>
        <begin position="333"/>
        <end position="355"/>
    </location>
</feature>
<dbReference type="Pfam" id="PF07454">
    <property type="entry name" value="SpoIIP"/>
    <property type="match status" value="1"/>
</dbReference>
<evidence type="ECO:0000313" key="3">
    <source>
        <dbReference type="Proteomes" id="UP000187338"/>
    </source>
</evidence>
<dbReference type="OrthoDB" id="1633470at2"/>
<dbReference type="InterPro" id="IPR010897">
    <property type="entry name" value="Spore_II_P"/>
</dbReference>
<evidence type="ECO:0000313" key="2">
    <source>
        <dbReference type="EMBL" id="GAV24618.1"/>
    </source>
</evidence>
<keyword evidence="1" id="KW-0812">Transmembrane</keyword>
<reference evidence="3" key="1">
    <citation type="submission" date="2016-12" db="EMBL/GenBank/DDBJ databases">
        <title>Draft Genome Sequences od Carboxydothermus pertinax and islandicus, Hydrogenogenic Carboxydotrophic Bacteria.</title>
        <authorList>
            <person name="Fukuyama Y."/>
            <person name="Ohmae K."/>
            <person name="Yoneda Y."/>
            <person name="Yoshida T."/>
            <person name="Sako Y."/>
        </authorList>
    </citation>
    <scope>NUCLEOTIDE SEQUENCE [LARGE SCALE GENOMIC DNA]</scope>
    <source>
        <strain evidence="3">SET</strain>
    </source>
</reference>
<dbReference type="EMBL" id="BDJL01000011">
    <property type="protein sequence ID" value="GAV24618.1"/>
    <property type="molecule type" value="Genomic_DNA"/>
</dbReference>